<keyword evidence="4" id="KW-1185">Reference proteome</keyword>
<reference evidence="3 4" key="1">
    <citation type="journal article" date="2013" name="ISME J.">
        <title>A metabolic model for members of the genus Tetrasphaera involved in enhanced biological phosphorus removal.</title>
        <authorList>
            <person name="Kristiansen R."/>
            <person name="Nguyen H.T.T."/>
            <person name="Saunders A.M."/>
            <person name="Nielsen J.L."/>
            <person name="Wimmer R."/>
            <person name="Le V.Q."/>
            <person name="McIlroy S.J."/>
            <person name="Petrovski S."/>
            <person name="Seviour R.J."/>
            <person name="Calteau A."/>
            <person name="Nielsen K.L."/>
            <person name="Nielsen P.H."/>
        </authorList>
    </citation>
    <scope>NUCLEOTIDE SEQUENCE [LARGE SCALE GENOMIC DNA]</scope>
    <source>
        <strain evidence="3 4">T1-X7</strain>
    </source>
</reference>
<dbReference type="Gene3D" id="2.60.40.650">
    <property type="match status" value="1"/>
</dbReference>
<feature type="domain" description="Oxidoreductase molybdopterin-binding" evidence="2">
    <location>
        <begin position="260"/>
        <end position="408"/>
    </location>
</feature>
<evidence type="ECO:0000256" key="1">
    <source>
        <dbReference type="SAM" id="Phobius"/>
    </source>
</evidence>
<feature type="transmembrane region" description="Helical" evidence="1">
    <location>
        <begin position="83"/>
        <end position="102"/>
    </location>
</feature>
<keyword evidence="1" id="KW-1133">Transmembrane helix</keyword>
<comment type="caution">
    <text evidence="3">The sequence shown here is derived from an EMBL/GenBank/DDBJ whole genome shotgun (WGS) entry which is preliminary data.</text>
</comment>
<evidence type="ECO:0000259" key="2">
    <source>
        <dbReference type="Pfam" id="PF00174"/>
    </source>
</evidence>
<protein>
    <submittedName>
        <fullName evidence="3">Putative membrane-bound oxidoreductase</fullName>
    </submittedName>
</protein>
<dbReference type="PANTHER" id="PTHR19372">
    <property type="entry name" value="SULFITE REDUCTASE"/>
    <property type="match status" value="1"/>
</dbReference>
<dbReference type="InterPro" id="IPR014756">
    <property type="entry name" value="Ig_E-set"/>
</dbReference>
<dbReference type="PANTHER" id="PTHR19372:SF7">
    <property type="entry name" value="SULFITE OXIDASE, MITOCHONDRIAL"/>
    <property type="match status" value="1"/>
</dbReference>
<evidence type="ECO:0000313" key="3">
    <source>
        <dbReference type="EMBL" id="CCH75873.1"/>
    </source>
</evidence>
<feature type="transmembrane region" description="Helical" evidence="1">
    <location>
        <begin position="134"/>
        <end position="153"/>
    </location>
</feature>
<sequence length="530" mass="55001">MATVQTEPGRVAAPARRVSRWPYAVAGLVAALAGMAVGHVLAVVAFGSSSSPVLAVGSQVVDATPVAVEQWAVHTLGTSDKPFLLTMVALVTGLAAAGIGVVGRTRPTLARLLLAGLALVAAVCASLRPEAGNLPAVPSIAAGLVGLPVFSRLRGRAVDGETRGMAYDPRMSAYEPGTRPAPDRRGFLAAAGGVVAGGVALVVGSRLVGPGKPRGPLPALPAPVDAAPALPTGLDARVKGITPFRTPAKDFYRVDTEFLVPHVDAAGWKLTIDGDVAHPFSITYAELLRMPMIERDITLACVSNEVNGDLTGGARWLGVRTKDLLERAGVHSTADQILSTSTSGMTISTPLAALLDGRDALVAVAMNGARLPDAHGFPARLVTPGLYGFTGATKWVSRMTATTYAAQSAYWTEQGWVTDAPVKTEARIDTPTGRVSAGRTAIAGVAWAMHRGIRSVEVRVDDGDWQAATMGPDAGIDYWRQWYLPWEATPGRHTLVARATDDTGAVQTAAHADPYPAGASGYPSVTVTVS</sequence>
<feature type="transmembrane region" description="Helical" evidence="1">
    <location>
        <begin position="21"/>
        <end position="46"/>
    </location>
</feature>
<dbReference type="Gene3D" id="3.90.420.10">
    <property type="entry name" value="Oxidoreductase, molybdopterin-binding domain"/>
    <property type="match status" value="1"/>
</dbReference>
<dbReference type="Proteomes" id="UP000035721">
    <property type="component" value="Unassembled WGS sequence"/>
</dbReference>
<dbReference type="GO" id="GO:0020037">
    <property type="term" value="F:heme binding"/>
    <property type="evidence" value="ECO:0007669"/>
    <property type="project" value="TreeGrafter"/>
</dbReference>
<gene>
    <name evidence="3" type="ORF">BN12_10020</name>
</gene>
<dbReference type="SUPFAM" id="SSF81296">
    <property type="entry name" value="E set domains"/>
    <property type="match status" value="1"/>
</dbReference>
<dbReference type="InterPro" id="IPR000572">
    <property type="entry name" value="OxRdtase_Mopterin-bd_dom"/>
</dbReference>
<name>A0A077LSK0_9MICO</name>
<feature type="transmembrane region" description="Helical" evidence="1">
    <location>
        <begin position="109"/>
        <end position="128"/>
    </location>
</feature>
<proteinExistence type="predicted"/>
<dbReference type="SUPFAM" id="SSF56524">
    <property type="entry name" value="Oxidoreductase molybdopterin-binding domain"/>
    <property type="match status" value="1"/>
</dbReference>
<dbReference type="RefSeq" id="WP_235432251.1">
    <property type="nucleotide sequence ID" value="NZ_HF570958.1"/>
</dbReference>
<organism evidence="3 4">
    <name type="scientific">Nostocoides japonicum T1-X7</name>
    <dbReference type="NCBI Taxonomy" id="1194083"/>
    <lineage>
        <taxon>Bacteria</taxon>
        <taxon>Bacillati</taxon>
        <taxon>Actinomycetota</taxon>
        <taxon>Actinomycetes</taxon>
        <taxon>Micrococcales</taxon>
        <taxon>Intrasporangiaceae</taxon>
        <taxon>Nostocoides</taxon>
    </lineage>
</organism>
<dbReference type="GO" id="GO:0006790">
    <property type="term" value="P:sulfur compound metabolic process"/>
    <property type="evidence" value="ECO:0007669"/>
    <property type="project" value="TreeGrafter"/>
</dbReference>
<dbReference type="GO" id="GO:0043546">
    <property type="term" value="F:molybdopterin cofactor binding"/>
    <property type="evidence" value="ECO:0007669"/>
    <property type="project" value="TreeGrafter"/>
</dbReference>
<keyword evidence="1" id="KW-0472">Membrane</keyword>
<dbReference type="Pfam" id="PF00174">
    <property type="entry name" value="Oxidored_molyb"/>
    <property type="match status" value="1"/>
</dbReference>
<dbReference type="GO" id="GO:0008482">
    <property type="term" value="F:sulfite oxidase activity"/>
    <property type="evidence" value="ECO:0007669"/>
    <property type="project" value="TreeGrafter"/>
</dbReference>
<keyword evidence="1" id="KW-0812">Transmembrane</keyword>
<feature type="transmembrane region" description="Helical" evidence="1">
    <location>
        <begin position="187"/>
        <end position="208"/>
    </location>
</feature>
<dbReference type="STRING" id="1194083.BN12_10020"/>
<evidence type="ECO:0000313" key="4">
    <source>
        <dbReference type="Proteomes" id="UP000035721"/>
    </source>
</evidence>
<dbReference type="AlphaFoldDB" id="A0A077LSK0"/>
<dbReference type="EMBL" id="CAJB01000001">
    <property type="protein sequence ID" value="CCH75873.1"/>
    <property type="molecule type" value="Genomic_DNA"/>
</dbReference>
<accession>A0A077LSK0</accession>
<dbReference type="InterPro" id="IPR036374">
    <property type="entry name" value="OxRdtase_Mopterin-bd_sf"/>
</dbReference>